<keyword evidence="4" id="KW-0342">GTP-binding</keyword>
<dbReference type="PROSITE" id="PS51419">
    <property type="entry name" value="RAB"/>
    <property type="match status" value="1"/>
</dbReference>
<comment type="function">
    <text evidence="8">Intracellular vesicle trafficking and protein transport.</text>
</comment>
<dbReference type="Proteomes" id="UP000321393">
    <property type="component" value="Unassembled WGS sequence"/>
</dbReference>
<dbReference type="CDD" id="cd01866">
    <property type="entry name" value="Rab2"/>
    <property type="match status" value="1"/>
</dbReference>
<keyword evidence="7" id="KW-0636">Prenylation</keyword>
<evidence type="ECO:0000256" key="6">
    <source>
        <dbReference type="ARBA" id="ARBA00023288"/>
    </source>
</evidence>
<dbReference type="PROSITE" id="PS51420">
    <property type="entry name" value="RHO"/>
    <property type="match status" value="1"/>
</dbReference>
<dbReference type="PROSITE" id="PS51421">
    <property type="entry name" value="RAS"/>
    <property type="match status" value="1"/>
</dbReference>
<dbReference type="SMART" id="SM00175">
    <property type="entry name" value="RAB"/>
    <property type="match status" value="1"/>
</dbReference>
<dbReference type="SMART" id="SM00173">
    <property type="entry name" value="RAS"/>
    <property type="match status" value="1"/>
</dbReference>
<evidence type="ECO:0000256" key="4">
    <source>
        <dbReference type="ARBA" id="ARBA00023134"/>
    </source>
</evidence>
<comment type="similarity">
    <text evidence="2">Belongs to the small GTPase superfamily. Rab family.</text>
</comment>
<evidence type="ECO:0000256" key="5">
    <source>
        <dbReference type="ARBA" id="ARBA00023136"/>
    </source>
</evidence>
<dbReference type="InterPro" id="IPR027417">
    <property type="entry name" value="P-loop_NTPase"/>
</dbReference>
<dbReference type="InterPro" id="IPR021109">
    <property type="entry name" value="Peptidase_aspartic_dom_sf"/>
</dbReference>
<evidence type="ECO:0000256" key="7">
    <source>
        <dbReference type="ARBA" id="ARBA00023289"/>
    </source>
</evidence>
<evidence type="ECO:0000313" key="9">
    <source>
        <dbReference type="EMBL" id="KAA0042355.1"/>
    </source>
</evidence>
<dbReference type="AlphaFoldDB" id="A0A5A7TLN5"/>
<dbReference type="SMART" id="SM00176">
    <property type="entry name" value="RAN"/>
    <property type="match status" value="1"/>
</dbReference>
<dbReference type="PANTHER" id="PTHR47979">
    <property type="entry name" value="DRAB11-RELATED"/>
    <property type="match status" value="1"/>
</dbReference>
<dbReference type="NCBIfam" id="TIGR00231">
    <property type="entry name" value="small_GTP"/>
    <property type="match status" value="1"/>
</dbReference>
<evidence type="ECO:0000256" key="8">
    <source>
        <dbReference type="ARBA" id="ARBA00060176"/>
    </source>
</evidence>
<dbReference type="PRINTS" id="PR00449">
    <property type="entry name" value="RASTRNSFRMNG"/>
</dbReference>
<protein>
    <submittedName>
        <fullName evidence="9">Ras-related protein RABB1c</fullName>
    </submittedName>
</protein>
<dbReference type="InterPro" id="IPR001806">
    <property type="entry name" value="Small_GTPase"/>
</dbReference>
<dbReference type="EMBL" id="SSTE01016125">
    <property type="protein sequence ID" value="KAA0042355.1"/>
    <property type="molecule type" value="Genomic_DNA"/>
</dbReference>
<dbReference type="InterPro" id="IPR005225">
    <property type="entry name" value="Small_GTP-bd"/>
</dbReference>
<reference evidence="9 10" key="1">
    <citation type="submission" date="2019-08" db="EMBL/GenBank/DDBJ databases">
        <title>Draft genome sequences of two oriental melons (Cucumis melo L. var makuwa).</title>
        <authorList>
            <person name="Kwon S.-Y."/>
        </authorList>
    </citation>
    <scope>NUCLEOTIDE SEQUENCE [LARGE SCALE GENOMIC DNA]</scope>
    <source>
        <strain evidence="10">cv. SW 3</strain>
        <tissue evidence="9">Leaf</tissue>
    </source>
</reference>
<dbReference type="Gene3D" id="2.40.70.10">
    <property type="entry name" value="Acid Proteases"/>
    <property type="match status" value="1"/>
</dbReference>
<dbReference type="GO" id="GO:0005886">
    <property type="term" value="C:plasma membrane"/>
    <property type="evidence" value="ECO:0007669"/>
    <property type="project" value="UniProtKB-SubCell"/>
</dbReference>
<dbReference type="GO" id="GO:0003924">
    <property type="term" value="F:GTPase activity"/>
    <property type="evidence" value="ECO:0007669"/>
    <property type="project" value="InterPro"/>
</dbReference>
<evidence type="ECO:0000256" key="2">
    <source>
        <dbReference type="ARBA" id="ARBA00006270"/>
    </source>
</evidence>
<dbReference type="STRING" id="1194695.A0A5A7TLN5"/>
<dbReference type="GO" id="GO:0005525">
    <property type="term" value="F:GTP binding"/>
    <property type="evidence" value="ECO:0007669"/>
    <property type="project" value="UniProtKB-KW"/>
</dbReference>
<comment type="caution">
    <text evidence="9">The sequence shown here is derived from an EMBL/GenBank/DDBJ whole genome shotgun (WGS) entry which is preliminary data.</text>
</comment>
<proteinExistence type="inferred from homology"/>
<gene>
    <name evidence="9" type="ORF">E6C27_scaffold795G00590</name>
</gene>
<organism evidence="9 10">
    <name type="scientific">Cucumis melo var. makuwa</name>
    <name type="common">Oriental melon</name>
    <dbReference type="NCBI Taxonomy" id="1194695"/>
    <lineage>
        <taxon>Eukaryota</taxon>
        <taxon>Viridiplantae</taxon>
        <taxon>Streptophyta</taxon>
        <taxon>Embryophyta</taxon>
        <taxon>Tracheophyta</taxon>
        <taxon>Spermatophyta</taxon>
        <taxon>Magnoliopsida</taxon>
        <taxon>eudicotyledons</taxon>
        <taxon>Gunneridae</taxon>
        <taxon>Pentapetalae</taxon>
        <taxon>rosids</taxon>
        <taxon>fabids</taxon>
        <taxon>Cucurbitales</taxon>
        <taxon>Cucurbitaceae</taxon>
        <taxon>Benincaseae</taxon>
        <taxon>Cucumis</taxon>
    </lineage>
</organism>
<dbReference type="Pfam" id="PF00071">
    <property type="entry name" value="Ras"/>
    <property type="match status" value="1"/>
</dbReference>
<evidence type="ECO:0000256" key="3">
    <source>
        <dbReference type="ARBA" id="ARBA00022741"/>
    </source>
</evidence>
<evidence type="ECO:0000313" key="10">
    <source>
        <dbReference type="Proteomes" id="UP000321393"/>
    </source>
</evidence>
<dbReference type="InterPro" id="IPR050209">
    <property type="entry name" value="Rab_GTPases_membrane_traffic"/>
</dbReference>
<dbReference type="SMART" id="SM00174">
    <property type="entry name" value="RHO"/>
    <property type="match status" value="1"/>
</dbReference>
<dbReference type="SUPFAM" id="SSF52540">
    <property type="entry name" value="P-loop containing nucleoside triphosphate hydrolases"/>
    <property type="match status" value="1"/>
</dbReference>
<accession>A0A5A7TLN5</accession>
<comment type="subcellular location">
    <subcellularLocation>
        <location evidence="1">Cell membrane</location>
        <topology evidence="1">Lipid-anchor</topology>
        <orientation evidence="1">Cytoplasmic side</orientation>
    </subcellularLocation>
</comment>
<keyword evidence="3" id="KW-0547">Nucleotide-binding</keyword>
<sequence>MLMFSFNDRVLLWALNTCVLVYHSFLFKKGGEFEFTSIVRSHLLDCFAILGLYQFEKLWYDGDNIRFEFEHEDSSVTSGIINNESEDSFVIALTESKLKANRSRAWFNVREKFFRMAYGISMYLIASANSVSWDITVKNARGILPLETFLEVIRTDVSLIWVLMAIRSWRRIFLGLRCGRRIQIGSLGVLVGHGSVAGENGWEMERIGEEEEKINEGGGVEWVGEEKEKIRVGKSCLLLQFTDKRFQPVHDLTIGVEFGARMITIDNKPIKLQIWDTAGQESFRSITRSYYRGAAGALLVYDITRRETFNHLASWLEDARQHANANMTIMLIGNKCDLAHRRAVSTEEGEQFAKEHGLIFMEASAKTAQNVEEAFIKTAATIYKKIQDGVFDVSNEELGILESVEHFGENFDHGTLGERELFRKAVGQLFHINTKVVRDTLHIFNGEFIMGKAKKMHSRGLKRRWKQQRRRSRVSRAVWRLSGIEGVAALLKLISTLSASNFNSPVSFPRSREREGRSRGDTAMTVGIKANEEIIDRSKLKNVEMPVFGGDDLDVRLFRVGRYFHIHKHSNHEKLTVSVINFEEWLSFGIVEKKNVKLQGLEGSENFSSHLTDEQLLETFVTSSDLVIKAELECWESTTLDVCKARELRSMRMFGVDDKGNEVEIFDNMESREEEIIELQKAEVVNAVKLSLDSMMRFSSPGTLKMKGMIENEVVIVLIDCGATYNFLAQKLVEELKLPLVETMHPGVIMGKGSAAKGKELGDVEVVLASTNNGSLRSRLVSTNDDYREGSREDCVTRWSIANPSESNLEGNDESLGRLTKDFERSHLPLLVEFLILSLLGYPLFPLPSAWPPDSPLPLEEAFSGKINVIQQPFRTQLDSLQTRDSEVYLCRRGFWFYIWLSYLKWSYGIKVGYGGIPGPSGGRDGATAQSGGCCS</sequence>
<dbReference type="FunFam" id="3.40.50.300:FF:000263">
    <property type="entry name" value="Ras-related protein RABB1c"/>
    <property type="match status" value="1"/>
</dbReference>
<dbReference type="Gene3D" id="3.40.50.300">
    <property type="entry name" value="P-loop containing nucleotide triphosphate hydrolases"/>
    <property type="match status" value="1"/>
</dbReference>
<name>A0A5A7TLN5_CUCMM</name>
<keyword evidence="6" id="KW-0449">Lipoprotein</keyword>
<keyword evidence="5" id="KW-0472">Membrane</keyword>
<dbReference type="CDD" id="cd00303">
    <property type="entry name" value="retropepsin_like"/>
    <property type="match status" value="1"/>
</dbReference>
<evidence type="ECO:0000256" key="1">
    <source>
        <dbReference type="ARBA" id="ARBA00004342"/>
    </source>
</evidence>